<keyword evidence="2" id="KW-1185">Reference proteome</keyword>
<protein>
    <submittedName>
        <fullName evidence="1">Uncharacterized protein</fullName>
    </submittedName>
</protein>
<comment type="caution">
    <text evidence="1">The sequence shown here is derived from an EMBL/GenBank/DDBJ whole genome shotgun (WGS) entry which is preliminary data.</text>
</comment>
<reference evidence="1 2" key="1">
    <citation type="submission" date="2022-11" db="EMBL/GenBank/DDBJ databases">
        <title>Minimal conservation of predation-associated metabolite biosynthetic gene clusters underscores biosynthetic potential of Myxococcota including descriptions for ten novel species: Archangium lansinium sp. nov., Myxococcus landrumus sp. nov., Nannocystis bai.</title>
        <authorList>
            <person name="Ahearne A."/>
            <person name="Stevens C."/>
            <person name="Phillips K."/>
        </authorList>
    </citation>
    <scope>NUCLEOTIDE SEQUENCE [LARGE SCALE GENOMIC DNA]</scope>
    <source>
        <strain evidence="1 2">MIWBW</strain>
    </source>
</reference>
<dbReference type="Proteomes" id="UP001207654">
    <property type="component" value="Unassembled WGS sequence"/>
</dbReference>
<organism evidence="1 2">
    <name type="scientific">Archangium lansingense</name>
    <dbReference type="NCBI Taxonomy" id="2995310"/>
    <lineage>
        <taxon>Bacteria</taxon>
        <taxon>Pseudomonadati</taxon>
        <taxon>Myxococcota</taxon>
        <taxon>Myxococcia</taxon>
        <taxon>Myxococcales</taxon>
        <taxon>Cystobacterineae</taxon>
        <taxon>Archangiaceae</taxon>
        <taxon>Archangium</taxon>
    </lineage>
</organism>
<evidence type="ECO:0000313" key="1">
    <source>
        <dbReference type="EMBL" id="MCY1078193.1"/>
    </source>
</evidence>
<evidence type="ECO:0000313" key="2">
    <source>
        <dbReference type="Proteomes" id="UP001207654"/>
    </source>
</evidence>
<proteinExistence type="predicted"/>
<dbReference type="RefSeq" id="WP_267536982.1">
    <property type="nucleotide sequence ID" value="NZ_JAPNKA010000001.1"/>
</dbReference>
<sequence length="117" mass="13024">MRPPSLTRLLVVLVLVTGGAALAQRRQLQNFETQEMTQEERDALRSRPKYNINSYGKDIQIKEEPIPWKAIGLGVIAMLVAAPFAYRAYRGTTKEMAEANVFGVSSARAGEAEDEQQ</sequence>
<accession>A0ABT4A966</accession>
<gene>
    <name evidence="1" type="ORF">OV287_27325</name>
</gene>
<dbReference type="EMBL" id="JAPNKA010000001">
    <property type="protein sequence ID" value="MCY1078193.1"/>
    <property type="molecule type" value="Genomic_DNA"/>
</dbReference>
<name>A0ABT4A966_9BACT</name>